<dbReference type="PANTHER" id="PTHR11486">
    <property type="entry name" value="FIBROBLAST GROWTH FACTOR"/>
    <property type="match status" value="1"/>
</dbReference>
<keyword evidence="4" id="KW-1185">Reference proteome</keyword>
<sequence>MNTSLGTGPLQLQTVIPPLPNPPIPTLAHRGTPRRWENIRDRGQYLQNRVGHYLEIHPNGTIKGNLGEKTMYGIIMLISYVTNSTHGQKPKDTIAIKGVVSNLFLCMDNRSHIYASRNVTPDCAFSEGFIHNYNVYYHASHKEKRKKFYLGIERDGRMKPGLYARNSQSMSQFLPVQVPPQSMYRAKQESARLSRTGIMKLVGRNTKTPDPAKKRKNERRRRRRRWCSKLQKIYKNQEKYQGRCKRFCDLLDEMIKNYSKHKKRCERARKRRRKQSNKRRHRRRHRAKRHDHSKRGRRKEGRRQRTKRKLREYRDRKQQTELRLSLELTTKPLLQTDR</sequence>
<protein>
    <recommendedName>
        <fullName evidence="5">Fibroblast growth factor</fullName>
    </recommendedName>
</protein>
<dbReference type="InterPro" id="IPR002209">
    <property type="entry name" value="Fibroblast_GF_fam"/>
</dbReference>
<evidence type="ECO:0000313" key="4">
    <source>
        <dbReference type="Proteomes" id="UP001347796"/>
    </source>
</evidence>
<dbReference type="Pfam" id="PF00167">
    <property type="entry name" value="FGF"/>
    <property type="match status" value="1"/>
</dbReference>
<dbReference type="Gene3D" id="2.80.10.50">
    <property type="match status" value="1"/>
</dbReference>
<reference evidence="3 4" key="1">
    <citation type="submission" date="2024-01" db="EMBL/GenBank/DDBJ databases">
        <title>The genome of the rayed Mediterranean limpet Patella caerulea (Linnaeus, 1758).</title>
        <authorList>
            <person name="Anh-Thu Weber A."/>
            <person name="Halstead-Nussloch G."/>
        </authorList>
    </citation>
    <scope>NUCLEOTIDE SEQUENCE [LARGE SCALE GENOMIC DNA]</scope>
    <source>
        <strain evidence="3">AATW-2023a</strain>
        <tissue evidence="3">Whole specimen</tissue>
    </source>
</reference>
<dbReference type="PRINTS" id="PR00262">
    <property type="entry name" value="IL1HBGF"/>
</dbReference>
<proteinExistence type="inferred from homology"/>
<comment type="caution">
    <text evidence="3">The sequence shown here is derived from an EMBL/GenBank/DDBJ whole genome shotgun (WGS) entry which is preliminary data.</text>
</comment>
<organism evidence="3 4">
    <name type="scientific">Patella caerulea</name>
    <name type="common">Rayed Mediterranean limpet</name>
    <dbReference type="NCBI Taxonomy" id="87958"/>
    <lineage>
        <taxon>Eukaryota</taxon>
        <taxon>Metazoa</taxon>
        <taxon>Spiralia</taxon>
        <taxon>Lophotrochozoa</taxon>
        <taxon>Mollusca</taxon>
        <taxon>Gastropoda</taxon>
        <taxon>Patellogastropoda</taxon>
        <taxon>Patelloidea</taxon>
        <taxon>Patellidae</taxon>
        <taxon>Patella</taxon>
    </lineage>
</organism>
<feature type="region of interest" description="Disordered" evidence="2">
    <location>
        <begin position="260"/>
        <end position="317"/>
    </location>
</feature>
<gene>
    <name evidence="3" type="ORF">SNE40_016859</name>
</gene>
<dbReference type="InterPro" id="IPR056378">
    <property type="entry name" value="Let-756-like_FGF"/>
</dbReference>
<dbReference type="InterPro" id="IPR008996">
    <property type="entry name" value="IL1/FGF"/>
</dbReference>
<name>A0AAN8J9C4_PATCE</name>
<dbReference type="GO" id="GO:0008083">
    <property type="term" value="F:growth factor activity"/>
    <property type="evidence" value="ECO:0007669"/>
    <property type="project" value="InterPro"/>
</dbReference>
<feature type="region of interest" description="Disordered" evidence="2">
    <location>
        <begin position="201"/>
        <end position="226"/>
    </location>
</feature>
<evidence type="ECO:0008006" key="5">
    <source>
        <dbReference type="Google" id="ProtNLM"/>
    </source>
</evidence>
<dbReference type="Proteomes" id="UP001347796">
    <property type="component" value="Unassembled WGS sequence"/>
</dbReference>
<evidence type="ECO:0000313" key="3">
    <source>
        <dbReference type="EMBL" id="KAK6173401.1"/>
    </source>
</evidence>
<feature type="compositionally biased region" description="Basic residues" evidence="2">
    <location>
        <begin position="260"/>
        <end position="311"/>
    </location>
</feature>
<comment type="similarity">
    <text evidence="1">Belongs to the heparin-binding growth factors family.</text>
</comment>
<dbReference type="SMART" id="SM00442">
    <property type="entry name" value="FGF"/>
    <property type="match status" value="1"/>
</dbReference>
<evidence type="ECO:0000256" key="1">
    <source>
        <dbReference type="ARBA" id="ARBA00007936"/>
    </source>
</evidence>
<feature type="compositionally biased region" description="Basic residues" evidence="2">
    <location>
        <begin position="213"/>
        <end position="226"/>
    </location>
</feature>
<accession>A0AAN8J9C4</accession>
<dbReference type="CDD" id="cd00058">
    <property type="entry name" value="beta-trefoil_FGF"/>
    <property type="match status" value="1"/>
</dbReference>
<dbReference type="EMBL" id="JAZGQO010000011">
    <property type="protein sequence ID" value="KAK6173401.1"/>
    <property type="molecule type" value="Genomic_DNA"/>
</dbReference>
<dbReference type="AlphaFoldDB" id="A0AAN8J9C4"/>
<dbReference type="SUPFAM" id="SSF50353">
    <property type="entry name" value="Cytokine"/>
    <property type="match status" value="1"/>
</dbReference>
<evidence type="ECO:0000256" key="2">
    <source>
        <dbReference type="SAM" id="MobiDB-lite"/>
    </source>
</evidence>